<keyword evidence="3" id="KW-1185">Reference proteome</keyword>
<gene>
    <name evidence="2" type="ORF">SNAT2548_LOCUS8776</name>
</gene>
<evidence type="ECO:0000313" key="3">
    <source>
        <dbReference type="Proteomes" id="UP000604046"/>
    </source>
</evidence>
<evidence type="ECO:0000256" key="1">
    <source>
        <dbReference type="SAM" id="MobiDB-lite"/>
    </source>
</evidence>
<reference evidence="2" key="1">
    <citation type="submission" date="2021-02" db="EMBL/GenBank/DDBJ databases">
        <authorList>
            <person name="Dougan E. K."/>
            <person name="Rhodes N."/>
            <person name="Thang M."/>
            <person name="Chan C."/>
        </authorList>
    </citation>
    <scope>NUCLEOTIDE SEQUENCE</scope>
</reference>
<feature type="region of interest" description="Disordered" evidence="1">
    <location>
        <begin position="60"/>
        <end position="89"/>
    </location>
</feature>
<dbReference type="OrthoDB" id="438587at2759"/>
<sequence length="208" mass="22089">MGRSGHPAAQWQGSLRPARLRSYLLVLGLLALRHLGPPLFTLSGRLGARGTDCHGRRIQARAAPAEVEPTSSESESFESESSDSETEAPWDSLAKTAADLFEDGSEFFVDTLKFAFQGEDELVADAAQNQSDASGVFGGVQGESLEALQEAVSTQAESLSQFLAQASSLNIAPTDFANSLSTVRRSLAERSDGFGLSRGGTVKSRQLP</sequence>
<organism evidence="2 3">
    <name type="scientific">Symbiodinium natans</name>
    <dbReference type="NCBI Taxonomy" id="878477"/>
    <lineage>
        <taxon>Eukaryota</taxon>
        <taxon>Sar</taxon>
        <taxon>Alveolata</taxon>
        <taxon>Dinophyceae</taxon>
        <taxon>Suessiales</taxon>
        <taxon>Symbiodiniaceae</taxon>
        <taxon>Symbiodinium</taxon>
    </lineage>
</organism>
<evidence type="ECO:0000313" key="2">
    <source>
        <dbReference type="EMBL" id="CAE7226142.1"/>
    </source>
</evidence>
<feature type="compositionally biased region" description="Acidic residues" evidence="1">
    <location>
        <begin position="75"/>
        <end position="88"/>
    </location>
</feature>
<proteinExistence type="predicted"/>
<dbReference type="Proteomes" id="UP000604046">
    <property type="component" value="Unassembled WGS sequence"/>
</dbReference>
<comment type="caution">
    <text evidence="2">The sequence shown here is derived from an EMBL/GenBank/DDBJ whole genome shotgun (WGS) entry which is preliminary data.</text>
</comment>
<accession>A0A812KE88</accession>
<dbReference type="AlphaFoldDB" id="A0A812KE88"/>
<protein>
    <submittedName>
        <fullName evidence="2">Uncharacterized protein</fullName>
    </submittedName>
</protein>
<dbReference type="EMBL" id="CAJNDS010000662">
    <property type="protein sequence ID" value="CAE7226142.1"/>
    <property type="molecule type" value="Genomic_DNA"/>
</dbReference>
<name>A0A812KE88_9DINO</name>